<sequence>MSAGSAADPRDARFEGLLDLRERLTRDEKRTKSRRQGKEADEDGEEGQRPLDYAAAFETVLPFVSSTSTAVSSAVHKGSNPLVPTTTAFETLDVLLRRAHAVLTTRAHPEELDAVRSHLSPDFLVQLSSILYATWDKQLPSALQKLKASLATLLAIASPACLDVQDVSQQLKEKVLVDALDSRRALSILEALMPHVALEDFAPFSESSADMQDIAAGVMRRFIRAIALNDEQAQLVGKTALSWIEKCWATPDVDGNAFVIEPCLEACRTDSPKLRHSVTTYILQGAFSRRKDLFAEMLRSGGYLFTDGSAQDTPEADLEAALAILKTGNALNLVEMDASPDAKLSKKVALPSTLLRSCLWHSSTSLRTSALSVLVLAQSPSVPLPLSSFPLLREFYQYSLSDEDAEFRMSTTSLTGKLLLRLRDSSWKAQRTADKGKDGAVAAAEYVSAAKGFLEWFLNLVGRENLNPARPFRLKITLLRLLDLALQAHVDPRFRIDGQASAGDGEQTNARDATNGFSSYRKTAKTQTPTFHAKHRKMDLNDHLHAAASPSAWPFDVALVTPETTQTLLRQLLSTYTAVRYLAISMLERFPSPLPGYEGEEGTARAKEELLQPALRMIRSGREAEASAGAGVIGLVWRKWVLEVVECGGSAIQDGSTLGAVGGWLEGEETERGPAGYAYISSLLDLVEQQLSQYSVNLASAASRTPMHGTILALRHLFISIPAASYAKISSADSRRQIFHRTLGVIKRVWDVASPVLAAKAPEGNGGDDVDTEEARAIRFERQAMAGNGEDESEAAEGTGGTQHKIILSACWRAMKEAGELLETILRIPSELDTDTFRQIWHLDEIRAIGDLFGTWLRLARHRGTVANLHPCFSRSAAALLVAGKRWKEVGELPGNWLKEYLDAVVSARISITRRSAAIPFVILGLMLAILPTSRPTFDAALIRLFEVAESTASEITDESRTHAMNTLRTIFLDAKGGVAAQQYVERGFHLSIRLFWSPNWILRNVAMMLFGSLINRAINSRRANLDRDPVSLSRRVSIDDFFARYPSLQLVLQQELERGWRESATLPPSSNLQSSLFAILMLFSLLRTPKRLSTPDAPDRPTSPSTAFIPLIEACLASRVWKIRNVAADALTGLVAPDDVADACLAILTKIRQTTDEVSLNELHGLLLQILRLVEVYPLESDDESRVSTAFVDLLPALSDAGRYPPTILSTYFTVALHLPSSVPHVSVVAFDVVQQSERWSAEQRRLPGAEELARSSWEVLFRGSLDDEKAALLGGALAGSSLETKRAALSILEAGPPQLLQRTADVMYRVVLDVSQAGDVRVQAAKLLHVVSSSSFDANFEEVAAAQQETAIVPLREALLPIVASAACSEAPRSQALRIIEQASGVDESVESREAAGAALICFAKLYDSLDLISASLRPHFTLLACRLLQDDDVTVRESAAEACGLRLVEGKAVEQVVTDGGEPLRQLLLEEEERDLQQDLALISNPSSLLFAIEKPNIFRDFALTTSLLLPSFSPASSDDVKAHARQQVTKLADAVEASRNLPAGPLGLTGNELVSRWVHTLVGRLDAMGEEDHEAATLLRPSI</sequence>
<evidence type="ECO:0000313" key="7">
    <source>
        <dbReference type="EMBL" id="CDR36179.1"/>
    </source>
</evidence>
<evidence type="ECO:0000259" key="5">
    <source>
        <dbReference type="Pfam" id="PF25150"/>
    </source>
</evidence>
<dbReference type="SUPFAM" id="SSF48371">
    <property type="entry name" value="ARM repeat"/>
    <property type="match status" value="1"/>
</dbReference>
<evidence type="ECO:0000256" key="1">
    <source>
        <dbReference type="ARBA" id="ARBA00010409"/>
    </source>
</evidence>
<dbReference type="GO" id="GO:0030488">
    <property type="term" value="P:tRNA methylation"/>
    <property type="evidence" value="ECO:0007669"/>
    <property type="project" value="TreeGrafter"/>
</dbReference>
<evidence type="ECO:0000256" key="3">
    <source>
        <dbReference type="SAM" id="MobiDB-lite"/>
    </source>
</evidence>
<dbReference type="Pfam" id="PF25151">
    <property type="entry name" value="TPR_Trm732_C"/>
    <property type="match status" value="1"/>
</dbReference>
<feature type="compositionally biased region" description="Basic and acidic residues" evidence="3">
    <location>
        <begin position="8"/>
        <end position="30"/>
    </location>
</feature>
<accession>A0A061AF61</accession>
<evidence type="ECO:0000256" key="2">
    <source>
        <dbReference type="ARBA" id="ARBA00022694"/>
    </source>
</evidence>
<dbReference type="InterPro" id="IPR016024">
    <property type="entry name" value="ARM-type_fold"/>
</dbReference>
<feature type="region of interest" description="Disordered" evidence="3">
    <location>
        <begin position="1"/>
        <end position="49"/>
    </location>
</feature>
<gene>
    <name evidence="7" type="ORF">RHTO0S_01e15984g</name>
</gene>
<keyword evidence="2" id="KW-0819">tRNA processing</keyword>
<evidence type="ECO:0000259" key="4">
    <source>
        <dbReference type="Pfam" id="PF10350"/>
    </source>
</evidence>
<proteinExistence type="inferred from homology"/>
<dbReference type="EMBL" id="LK052936">
    <property type="protein sequence ID" value="CDR36179.1"/>
    <property type="molecule type" value="Genomic_DNA"/>
</dbReference>
<dbReference type="InterPro" id="IPR051954">
    <property type="entry name" value="tRNA_methyltransferase_THADA"/>
</dbReference>
<organism evidence="7">
    <name type="scientific">Rhodotorula toruloides</name>
    <name type="common">Yeast</name>
    <name type="synonym">Rhodosporidium toruloides</name>
    <dbReference type="NCBI Taxonomy" id="5286"/>
    <lineage>
        <taxon>Eukaryota</taxon>
        <taxon>Fungi</taxon>
        <taxon>Dikarya</taxon>
        <taxon>Basidiomycota</taxon>
        <taxon>Pucciniomycotina</taxon>
        <taxon>Microbotryomycetes</taxon>
        <taxon>Sporidiobolales</taxon>
        <taxon>Sporidiobolaceae</taxon>
        <taxon>Rhodotorula</taxon>
    </lineage>
</organism>
<protein>
    <submittedName>
        <fullName evidence="7">RHTO0S01e15984g1_1</fullName>
    </submittedName>
</protein>
<dbReference type="Pfam" id="PF10350">
    <property type="entry name" value="DUF2428"/>
    <property type="match status" value="1"/>
</dbReference>
<dbReference type="PANTHER" id="PTHR14387:SF0">
    <property type="entry name" value="DUF2428 DOMAIN-CONTAINING PROTEIN"/>
    <property type="match status" value="1"/>
</dbReference>
<evidence type="ECO:0000259" key="6">
    <source>
        <dbReference type="Pfam" id="PF25151"/>
    </source>
</evidence>
<dbReference type="PANTHER" id="PTHR14387">
    <property type="entry name" value="THADA/DEATH RECEPTOR INTERACTING PROTEIN"/>
    <property type="match status" value="1"/>
</dbReference>
<comment type="similarity">
    <text evidence="1">Belongs to the THADA family.</text>
</comment>
<feature type="domain" description="tRNA (32-2'-O)-methyltransferase regulator THADA-like C-terminal TPR repeats region" evidence="6">
    <location>
        <begin position="1004"/>
        <end position="1174"/>
    </location>
</feature>
<dbReference type="Pfam" id="PF25150">
    <property type="entry name" value="TPR_Trm732"/>
    <property type="match status" value="1"/>
</dbReference>
<dbReference type="InterPro" id="IPR056843">
    <property type="entry name" value="THADA-like_TPR"/>
</dbReference>
<feature type="domain" description="tRNA (32-2'-O)-methyltransferase regulator THADA-like TPR repeats region" evidence="5">
    <location>
        <begin position="262"/>
        <end position="495"/>
    </location>
</feature>
<reference evidence="7" key="1">
    <citation type="journal article" date="2014" name="Genome Announc.">
        <title>Draft genome sequence of Rhodosporidium toruloides CECT1137, an oleaginous yeast of biotechnological interest.</title>
        <authorList>
            <person name="Morin N."/>
            <person name="Calcas X."/>
            <person name="Devillers H."/>
            <person name="Durrens P."/>
            <person name="Sherman D.J."/>
            <person name="Nicaud J.-M."/>
            <person name="Neuveglise C."/>
        </authorList>
    </citation>
    <scope>NUCLEOTIDE SEQUENCE</scope>
    <source>
        <strain evidence="7">CECT1137</strain>
    </source>
</reference>
<dbReference type="OrthoDB" id="734129at2759"/>
<name>A0A061AF61_RHOTO</name>
<dbReference type="GO" id="GO:0005829">
    <property type="term" value="C:cytosol"/>
    <property type="evidence" value="ECO:0007669"/>
    <property type="project" value="TreeGrafter"/>
</dbReference>
<feature type="domain" description="DUF2428" evidence="4">
    <location>
        <begin position="737"/>
        <end position="1001"/>
    </location>
</feature>
<dbReference type="InterPro" id="IPR019442">
    <property type="entry name" value="THADA/TRM732_DUF2428"/>
</dbReference>
<dbReference type="InterPro" id="IPR056842">
    <property type="entry name" value="THADA-like_TPR_C"/>
</dbReference>